<organism evidence="1 2">
    <name type="scientific">Papaver atlanticum</name>
    <dbReference type="NCBI Taxonomy" id="357466"/>
    <lineage>
        <taxon>Eukaryota</taxon>
        <taxon>Viridiplantae</taxon>
        <taxon>Streptophyta</taxon>
        <taxon>Embryophyta</taxon>
        <taxon>Tracheophyta</taxon>
        <taxon>Spermatophyta</taxon>
        <taxon>Magnoliopsida</taxon>
        <taxon>Ranunculales</taxon>
        <taxon>Papaveraceae</taxon>
        <taxon>Papaveroideae</taxon>
        <taxon>Papaver</taxon>
    </lineage>
</organism>
<feature type="non-terminal residue" evidence="1">
    <location>
        <position position="287"/>
    </location>
</feature>
<dbReference type="EMBL" id="JAJJMB010008071">
    <property type="protein sequence ID" value="KAI3926224.1"/>
    <property type="molecule type" value="Genomic_DNA"/>
</dbReference>
<evidence type="ECO:0000313" key="1">
    <source>
        <dbReference type="EMBL" id="KAI3926224.1"/>
    </source>
</evidence>
<evidence type="ECO:0000313" key="2">
    <source>
        <dbReference type="Proteomes" id="UP001202328"/>
    </source>
</evidence>
<comment type="caution">
    <text evidence="1">The sequence shown here is derived from an EMBL/GenBank/DDBJ whole genome shotgun (WGS) entry which is preliminary data.</text>
</comment>
<protein>
    <submittedName>
        <fullName evidence="1">Uncharacterized protein</fullName>
    </submittedName>
</protein>
<name>A0AAD4SZB4_9MAGN</name>
<reference evidence="1" key="1">
    <citation type="submission" date="2022-04" db="EMBL/GenBank/DDBJ databases">
        <title>A functionally conserved STORR gene fusion in Papaver species that diverged 16.8 million years ago.</title>
        <authorList>
            <person name="Catania T."/>
        </authorList>
    </citation>
    <scope>NUCLEOTIDE SEQUENCE</scope>
    <source>
        <strain evidence="1">S-188037</strain>
    </source>
</reference>
<dbReference type="AlphaFoldDB" id="A0AAD4SZB4"/>
<dbReference type="Proteomes" id="UP001202328">
    <property type="component" value="Unassembled WGS sequence"/>
</dbReference>
<accession>A0AAD4SZB4</accession>
<sequence>MRLADKPNLSNREWKSLVKFQSTTEEHQLKPSKSKAPNERNNFSHCKSEMGCKVTKLGLTRVVQLLGKIKDENGNDLTKSNTTPIVGCSKFIRLLIRKIPVQRLCESGCLSYDVGDADSIVRIHVIRVRRVGFLSLCSNSCSDGVAGWEKLTWSYSTSSRIWCGNSFISGTGHRLQKMVGDLSSLVPRTRMSSFGQNELWNWVKTRYFLVTLSRVKATIKPSTQLAVKAFLDSKLKCSNCGMFVVKFIQFHEQPKPSMESRKLLMVMKIKPSLQKLTATLVTKMSWL</sequence>
<gene>
    <name evidence="1" type="ORF">MKW98_028360</name>
</gene>
<keyword evidence="2" id="KW-1185">Reference proteome</keyword>
<proteinExistence type="predicted"/>